<dbReference type="PANTHER" id="PTHR43547">
    <property type="entry name" value="TWO-COMPONENT HISTIDINE KINASE"/>
    <property type="match status" value="1"/>
</dbReference>
<feature type="signal peptide" evidence="2">
    <location>
        <begin position="1"/>
        <end position="21"/>
    </location>
</feature>
<evidence type="ECO:0000313" key="4">
    <source>
        <dbReference type="Proteomes" id="UP000078428"/>
    </source>
</evidence>
<gene>
    <name evidence="3" type="ORF">A6A04_20105</name>
</gene>
<name>A0A178MK01_9PROT</name>
<dbReference type="EMBL" id="LWQT01000075">
    <property type="protein sequence ID" value="OAN48438.1"/>
    <property type="molecule type" value="Genomic_DNA"/>
</dbReference>
<dbReference type="SUPFAM" id="SSF63829">
    <property type="entry name" value="Calcium-dependent phosphotriesterase"/>
    <property type="match status" value="2"/>
</dbReference>
<dbReference type="STRING" id="1285242.A6A04_20105"/>
<reference evidence="3 4" key="1">
    <citation type="submission" date="2016-04" db="EMBL/GenBank/DDBJ databases">
        <title>Draft genome sequence of freshwater magnetotactic bacteria Magnetospirillum marisnigri SP-1 and Magnetospirillum moscoviense BB-1.</title>
        <authorList>
            <person name="Koziaeva V."/>
            <person name="Dziuba M.V."/>
            <person name="Ivanov T.M."/>
            <person name="Kuznetsov B."/>
            <person name="Grouzdev D.S."/>
        </authorList>
    </citation>
    <scope>NUCLEOTIDE SEQUENCE [LARGE SCALE GENOMIC DNA]</scope>
    <source>
        <strain evidence="3 4">SP-1</strain>
    </source>
</reference>
<keyword evidence="4" id="KW-1185">Reference proteome</keyword>
<organism evidence="3 4">
    <name type="scientific">Paramagnetospirillum marisnigri</name>
    <dbReference type="NCBI Taxonomy" id="1285242"/>
    <lineage>
        <taxon>Bacteria</taxon>
        <taxon>Pseudomonadati</taxon>
        <taxon>Pseudomonadota</taxon>
        <taxon>Alphaproteobacteria</taxon>
        <taxon>Rhodospirillales</taxon>
        <taxon>Magnetospirillaceae</taxon>
        <taxon>Paramagnetospirillum</taxon>
    </lineage>
</organism>
<proteinExistence type="predicted"/>
<dbReference type="Gene3D" id="2.130.10.10">
    <property type="entry name" value="YVTN repeat-like/Quinoprotein amine dehydrogenase"/>
    <property type="match status" value="3"/>
</dbReference>
<dbReference type="InterPro" id="IPR011110">
    <property type="entry name" value="Reg_prop"/>
</dbReference>
<dbReference type="Proteomes" id="UP000078428">
    <property type="component" value="Unassembled WGS sequence"/>
</dbReference>
<evidence type="ECO:0000256" key="1">
    <source>
        <dbReference type="ARBA" id="ARBA00022553"/>
    </source>
</evidence>
<comment type="caution">
    <text evidence="3">The sequence shown here is derived from an EMBL/GenBank/DDBJ whole genome shotgun (WGS) entry which is preliminary data.</text>
</comment>
<dbReference type="PANTHER" id="PTHR43547:SF2">
    <property type="entry name" value="HYBRID SIGNAL TRANSDUCTION HISTIDINE KINASE C"/>
    <property type="match status" value="1"/>
</dbReference>
<evidence type="ECO:0000313" key="3">
    <source>
        <dbReference type="EMBL" id="OAN48438.1"/>
    </source>
</evidence>
<protein>
    <recommendedName>
        <fullName evidence="5">Histidine kinase</fullName>
    </recommendedName>
</protein>
<evidence type="ECO:0008006" key="5">
    <source>
        <dbReference type="Google" id="ProtNLM"/>
    </source>
</evidence>
<sequence>MRAIWLSLLGYLWLFGGTALADPPPSAWDDVAPPIFRHLTPAEGLPYPVGLAVAQDGQGYIWAATPGGLARWDGYRMTVFRHDDNDPASLPENIVTRLTVDERGRLWLGTVSGIIARYDEAIQGFAVYREQGGGFGRILGMASDRKGGIWVASGQGLAHLDIAGNSWSHEGGVLASEVAGILVDRAGRVWAGSAKGLMMRPGDQGAFQPVAMPPEMEGEVVSALFEDGADTLWFGTRRGRIGRIDALARTAVAERAISASGHRVTSFSEPRPGLLWIGEYGGGIKTLRVGKGSTRTFRHDQRVKFSLGDNSVTEMIKDRSGIIWVSSLRGLHYHIPGNGRVTSIVPSQPDGLPGPDIRSVATASGGRLWLGFRAAGLALLDPVSNVIRTVSPRPGPGGLPEDVVQAVAETSKDIVWAGQTGGLFRVDTTKGEATPYAPLKGSNILVLHHEGRILWAGGSMGLARIGLDGLPQRLYRFDRDNLTSLSDTSVQALFRDRAGRLWVGTQRGLNLMEDAEQGRFRRILHDPDDPQSLPSDIIIDITEDRSGRLWLATANGIGILDPSFDGKPRFRRLNTAGGLPSDTVLSVIEGEDGKIVAGTGKGLCLIDPDTLAVRVLGPAEGSHISTFWAGAAVKMADKTLALGGFGGMTLVRPGGLPLWS</sequence>
<dbReference type="Pfam" id="PF07494">
    <property type="entry name" value="Reg_prop"/>
    <property type="match status" value="3"/>
</dbReference>
<accession>A0A178MK01</accession>
<dbReference type="InterPro" id="IPR015943">
    <property type="entry name" value="WD40/YVTN_repeat-like_dom_sf"/>
</dbReference>
<dbReference type="GO" id="GO:0000155">
    <property type="term" value="F:phosphorelay sensor kinase activity"/>
    <property type="evidence" value="ECO:0007669"/>
    <property type="project" value="TreeGrafter"/>
</dbReference>
<dbReference type="AlphaFoldDB" id="A0A178MK01"/>
<dbReference type="RefSeq" id="WP_068493995.1">
    <property type="nucleotide sequence ID" value="NZ_LWQT01000075.1"/>
</dbReference>
<feature type="chain" id="PRO_5008092001" description="Histidine kinase" evidence="2">
    <location>
        <begin position="22"/>
        <end position="660"/>
    </location>
</feature>
<keyword evidence="2" id="KW-0732">Signal</keyword>
<keyword evidence="1" id="KW-0597">Phosphoprotein</keyword>
<evidence type="ECO:0000256" key="2">
    <source>
        <dbReference type="SAM" id="SignalP"/>
    </source>
</evidence>